<feature type="region of interest" description="Disordered" evidence="1">
    <location>
        <begin position="67"/>
        <end position="151"/>
    </location>
</feature>
<name>A0AAN8WRB8_HALRR</name>
<sequence>MNVDQIGKLFIVLVAVMTILSFVGTGYSSISDTETDVDEMKKKVSTAFVATLFSGLIVESTTHIDVSGKGKMDVDNSEMATDEQFQSEASSVAPPHERTYDAKPLSPRQTIYPIHRVKPVTTAKNKKRQDSVVSPTTDDDDKDDDDDKEEL</sequence>
<keyword evidence="3" id="KW-1185">Reference proteome</keyword>
<organism evidence="2 3">
    <name type="scientific">Halocaridina rubra</name>
    <name type="common">Hawaiian red shrimp</name>
    <dbReference type="NCBI Taxonomy" id="373956"/>
    <lineage>
        <taxon>Eukaryota</taxon>
        <taxon>Metazoa</taxon>
        <taxon>Ecdysozoa</taxon>
        <taxon>Arthropoda</taxon>
        <taxon>Crustacea</taxon>
        <taxon>Multicrustacea</taxon>
        <taxon>Malacostraca</taxon>
        <taxon>Eumalacostraca</taxon>
        <taxon>Eucarida</taxon>
        <taxon>Decapoda</taxon>
        <taxon>Pleocyemata</taxon>
        <taxon>Caridea</taxon>
        <taxon>Atyoidea</taxon>
        <taxon>Atyidae</taxon>
        <taxon>Halocaridina</taxon>
    </lineage>
</organism>
<evidence type="ECO:0000313" key="3">
    <source>
        <dbReference type="Proteomes" id="UP001381693"/>
    </source>
</evidence>
<comment type="caution">
    <text evidence="2">The sequence shown here is derived from an EMBL/GenBank/DDBJ whole genome shotgun (WGS) entry which is preliminary data.</text>
</comment>
<dbReference type="EMBL" id="JAXCGZ010015986">
    <property type="protein sequence ID" value="KAK7069662.1"/>
    <property type="molecule type" value="Genomic_DNA"/>
</dbReference>
<accession>A0AAN8WRB8</accession>
<feature type="compositionally biased region" description="Acidic residues" evidence="1">
    <location>
        <begin position="137"/>
        <end position="151"/>
    </location>
</feature>
<evidence type="ECO:0000313" key="2">
    <source>
        <dbReference type="EMBL" id="KAK7069662.1"/>
    </source>
</evidence>
<protein>
    <submittedName>
        <fullName evidence="2">Uncharacterized protein</fullName>
    </submittedName>
</protein>
<evidence type="ECO:0000256" key="1">
    <source>
        <dbReference type="SAM" id="MobiDB-lite"/>
    </source>
</evidence>
<dbReference type="Proteomes" id="UP001381693">
    <property type="component" value="Unassembled WGS sequence"/>
</dbReference>
<reference evidence="2 3" key="1">
    <citation type="submission" date="2023-11" db="EMBL/GenBank/DDBJ databases">
        <title>Halocaridina rubra genome assembly.</title>
        <authorList>
            <person name="Smith C."/>
        </authorList>
    </citation>
    <scope>NUCLEOTIDE SEQUENCE [LARGE SCALE GENOMIC DNA]</scope>
    <source>
        <strain evidence="2">EP-1</strain>
        <tissue evidence="2">Whole</tissue>
    </source>
</reference>
<gene>
    <name evidence="2" type="ORF">SK128_012829</name>
</gene>
<dbReference type="AlphaFoldDB" id="A0AAN8WRB8"/>
<proteinExistence type="predicted"/>